<evidence type="ECO:0000256" key="6">
    <source>
        <dbReference type="SAM" id="MobiDB-lite"/>
    </source>
</evidence>
<feature type="compositionally biased region" description="Basic residues" evidence="6">
    <location>
        <begin position="354"/>
        <end position="364"/>
    </location>
</feature>
<dbReference type="InterPro" id="IPR045239">
    <property type="entry name" value="bHLH95_bHLH"/>
</dbReference>
<dbReference type="PANTHER" id="PTHR46665">
    <property type="entry name" value="TRANSCRIPTION FACTOR BHLH041-RELATED-RELATED"/>
    <property type="match status" value="1"/>
</dbReference>
<evidence type="ECO:0000256" key="5">
    <source>
        <dbReference type="ARBA" id="ARBA00023242"/>
    </source>
</evidence>
<keyword evidence="2" id="KW-0805">Transcription regulation</keyword>
<dbReference type="AlphaFoldDB" id="A0ABD3L6P7"/>
<dbReference type="InterPro" id="IPR055478">
    <property type="entry name" value="DUF7050"/>
</dbReference>
<sequence>MHATSVHPLSLHPSTSSPSAPPSHLMDSAFLLDGDARSNVLHLIAQSFGCRYICLWSYLTPTSCLCYLDGLFQEAAAASGGNDDNVQARRLFDEYRQSLFILHPNSSHTQVPGLAFRNSNPYIELREEDLSRLASNSCQREFYQEASIKIAVFTGCSSGEIELGFSNIPQVDIQTQMMNLFPEDFSRQMAMRELARATEPNTTPMTNPPSSSSSSLRSLSMDSPEYSSLLFSIPTTTSSFINPELALRDPSIAENITTQSMPIMTTTDTPGTSTTGASSHPLQAMHEYARSLGNIQFPIVPESEHAAMTRAFLAVLSSPSSSSSSSQLQQQQTNVENPRPTAFRRYSPGLPRPQIKHGPQKHSMLKRSIAYCRSMNLMRIRERLQVGSRQPSTTQLHHMMSERKRREKLNESFLALRSLLPPGTKKDKASLLATTREHLGSLKEQVEDLRRKNTVLQAQLLPPKEPTSSGSPGDGSRVEVQTRTVSESTSQDRTVDLQVTVRGDCPAMSLVIRILEFLRQVRNVSLMSMDADTQVHESNIVNRVNLRLNVEGGEWDEPGFQEAVRRVVADLAQ</sequence>
<keyword evidence="5" id="KW-0539">Nucleus</keyword>
<dbReference type="GO" id="GO:0003677">
    <property type="term" value="F:DNA binding"/>
    <property type="evidence" value="ECO:0007669"/>
    <property type="project" value="UniProtKB-KW"/>
</dbReference>
<evidence type="ECO:0000256" key="3">
    <source>
        <dbReference type="ARBA" id="ARBA00023125"/>
    </source>
</evidence>
<proteinExistence type="predicted"/>
<evidence type="ECO:0000256" key="2">
    <source>
        <dbReference type="ARBA" id="ARBA00023015"/>
    </source>
</evidence>
<evidence type="ECO:0000256" key="1">
    <source>
        <dbReference type="ARBA" id="ARBA00004123"/>
    </source>
</evidence>
<comment type="subcellular location">
    <subcellularLocation>
        <location evidence="1">Nucleus</location>
    </subcellularLocation>
</comment>
<dbReference type="InterPro" id="IPR044658">
    <property type="entry name" value="bHLH92/bHLH041-like"/>
</dbReference>
<gene>
    <name evidence="8" type="ORF">ACJRO7_016090</name>
</gene>
<keyword evidence="4" id="KW-0804">Transcription</keyword>
<evidence type="ECO:0000313" key="8">
    <source>
        <dbReference type="EMBL" id="KAL3747253.1"/>
    </source>
</evidence>
<keyword evidence="9" id="KW-1185">Reference proteome</keyword>
<dbReference type="SMART" id="SM00353">
    <property type="entry name" value="HLH"/>
    <property type="match status" value="1"/>
</dbReference>
<evidence type="ECO:0000256" key="4">
    <source>
        <dbReference type="ARBA" id="ARBA00023163"/>
    </source>
</evidence>
<dbReference type="PANTHER" id="PTHR46665:SF1">
    <property type="entry name" value="SPERMATOGENESIS- AND OOGENESIS-SPECIFIC BASIC HELIX-LOOP-HELIX-CONTAINING PROTEIN 1"/>
    <property type="match status" value="1"/>
</dbReference>
<feature type="compositionally biased region" description="Low complexity" evidence="6">
    <location>
        <begin position="318"/>
        <end position="332"/>
    </location>
</feature>
<dbReference type="PROSITE" id="PS50888">
    <property type="entry name" value="BHLH"/>
    <property type="match status" value="1"/>
</dbReference>
<dbReference type="GO" id="GO:0005634">
    <property type="term" value="C:nucleus"/>
    <property type="evidence" value="ECO:0007669"/>
    <property type="project" value="UniProtKB-SubCell"/>
</dbReference>
<dbReference type="EMBL" id="JBJKBG010000003">
    <property type="protein sequence ID" value="KAL3747253.1"/>
    <property type="molecule type" value="Genomic_DNA"/>
</dbReference>
<evidence type="ECO:0000313" key="9">
    <source>
        <dbReference type="Proteomes" id="UP001634007"/>
    </source>
</evidence>
<dbReference type="SUPFAM" id="SSF47459">
    <property type="entry name" value="HLH, helix-loop-helix DNA-binding domain"/>
    <property type="match status" value="1"/>
</dbReference>
<name>A0ABD3L6P7_EUCGL</name>
<organism evidence="8 9">
    <name type="scientific">Eucalyptus globulus</name>
    <name type="common">Tasmanian blue gum</name>
    <dbReference type="NCBI Taxonomy" id="34317"/>
    <lineage>
        <taxon>Eukaryota</taxon>
        <taxon>Viridiplantae</taxon>
        <taxon>Streptophyta</taxon>
        <taxon>Embryophyta</taxon>
        <taxon>Tracheophyta</taxon>
        <taxon>Spermatophyta</taxon>
        <taxon>Magnoliopsida</taxon>
        <taxon>eudicotyledons</taxon>
        <taxon>Gunneridae</taxon>
        <taxon>Pentapetalae</taxon>
        <taxon>rosids</taxon>
        <taxon>malvids</taxon>
        <taxon>Myrtales</taxon>
        <taxon>Myrtaceae</taxon>
        <taxon>Myrtoideae</taxon>
        <taxon>Eucalypteae</taxon>
        <taxon>Eucalyptus</taxon>
    </lineage>
</organism>
<dbReference type="InterPro" id="IPR036638">
    <property type="entry name" value="HLH_DNA-bd_sf"/>
</dbReference>
<dbReference type="InterPro" id="IPR055477">
    <property type="entry name" value="DUF7049"/>
</dbReference>
<feature type="region of interest" description="Disordered" evidence="6">
    <location>
        <begin position="456"/>
        <end position="491"/>
    </location>
</feature>
<feature type="region of interest" description="Disordered" evidence="6">
    <location>
        <begin position="197"/>
        <end position="220"/>
    </location>
</feature>
<reference evidence="8 9" key="1">
    <citation type="submission" date="2024-11" db="EMBL/GenBank/DDBJ databases">
        <title>Chromosome-level genome assembly of Eucalyptus globulus Labill. provides insights into its genome evolution.</title>
        <authorList>
            <person name="Li X."/>
        </authorList>
    </citation>
    <scope>NUCLEOTIDE SEQUENCE [LARGE SCALE GENOMIC DNA]</scope>
    <source>
        <strain evidence="8">CL2024</strain>
        <tissue evidence="8">Fresh tender leaves</tissue>
    </source>
</reference>
<feature type="region of interest" description="Disordered" evidence="6">
    <location>
        <begin position="1"/>
        <end position="21"/>
    </location>
</feature>
<comment type="caution">
    <text evidence="8">The sequence shown here is derived from an EMBL/GenBank/DDBJ whole genome shotgun (WGS) entry which is preliminary data.</text>
</comment>
<keyword evidence="3" id="KW-0238">DNA-binding</keyword>
<dbReference type="InterPro" id="IPR011598">
    <property type="entry name" value="bHLH_dom"/>
</dbReference>
<protein>
    <recommendedName>
        <fullName evidence="7">BHLH domain-containing protein</fullName>
    </recommendedName>
</protein>
<dbReference type="Pfam" id="PF23132">
    <property type="entry name" value="DUF7049"/>
    <property type="match status" value="1"/>
</dbReference>
<dbReference type="CDD" id="cd11393">
    <property type="entry name" value="bHLH_AtbHLH_like"/>
    <property type="match status" value="1"/>
</dbReference>
<evidence type="ECO:0000259" key="7">
    <source>
        <dbReference type="PROSITE" id="PS50888"/>
    </source>
</evidence>
<dbReference type="Gene3D" id="4.10.280.10">
    <property type="entry name" value="Helix-loop-helix DNA-binding domain"/>
    <property type="match status" value="1"/>
</dbReference>
<feature type="compositionally biased region" description="Polar residues" evidence="6">
    <location>
        <begin position="479"/>
        <end position="491"/>
    </location>
</feature>
<feature type="compositionally biased region" description="Low complexity" evidence="6">
    <location>
        <begin position="198"/>
        <end position="220"/>
    </location>
</feature>
<feature type="region of interest" description="Disordered" evidence="6">
    <location>
        <begin position="318"/>
        <end position="364"/>
    </location>
</feature>
<dbReference type="Pfam" id="PF00010">
    <property type="entry name" value="HLH"/>
    <property type="match status" value="1"/>
</dbReference>
<dbReference type="Proteomes" id="UP001634007">
    <property type="component" value="Unassembled WGS sequence"/>
</dbReference>
<feature type="domain" description="BHLH" evidence="7">
    <location>
        <begin position="393"/>
        <end position="442"/>
    </location>
</feature>
<accession>A0ABD3L6P7</accession>
<dbReference type="Pfam" id="PF23133">
    <property type="entry name" value="DUF7050"/>
    <property type="match status" value="1"/>
</dbReference>